<reference evidence="1 2" key="1">
    <citation type="journal article" date="2013" name="Genome Biol.">
        <title>The genome sequence of the most widely cultivated cacao type and its use to identify candidate genes regulating pod color.</title>
        <authorList>
            <person name="Motamayor J.C."/>
            <person name="Mockaitis K."/>
            <person name="Schmutz J."/>
            <person name="Haiminen N."/>
            <person name="Iii D.L."/>
            <person name="Cornejo O."/>
            <person name="Findley S.D."/>
            <person name="Zheng P."/>
            <person name="Utro F."/>
            <person name="Royaert S."/>
            <person name="Saski C."/>
            <person name="Jenkins J."/>
            <person name="Podicheti R."/>
            <person name="Zhao M."/>
            <person name="Scheffler B.E."/>
            <person name="Stack J.C."/>
            <person name="Feltus F.A."/>
            <person name="Mustiga G.M."/>
            <person name="Amores F."/>
            <person name="Phillips W."/>
            <person name="Marelli J.P."/>
            <person name="May G.D."/>
            <person name="Shapiro H."/>
            <person name="Ma J."/>
            <person name="Bustamante C.D."/>
            <person name="Schnell R.J."/>
            <person name="Main D."/>
            <person name="Gilbert D."/>
            <person name="Parida L."/>
            <person name="Kuhn D.N."/>
        </authorList>
    </citation>
    <scope>NUCLEOTIDE SEQUENCE [LARGE SCALE GENOMIC DNA]</scope>
    <source>
        <strain evidence="2">cv. Matina 1-6</strain>
    </source>
</reference>
<dbReference type="eggNOG" id="KOG1075">
    <property type="taxonomic scope" value="Eukaryota"/>
</dbReference>
<organism evidence="1 2">
    <name type="scientific">Theobroma cacao</name>
    <name type="common">Cacao</name>
    <name type="synonym">Cocoa</name>
    <dbReference type="NCBI Taxonomy" id="3641"/>
    <lineage>
        <taxon>Eukaryota</taxon>
        <taxon>Viridiplantae</taxon>
        <taxon>Streptophyta</taxon>
        <taxon>Embryophyta</taxon>
        <taxon>Tracheophyta</taxon>
        <taxon>Spermatophyta</taxon>
        <taxon>Magnoliopsida</taxon>
        <taxon>eudicotyledons</taxon>
        <taxon>Gunneridae</taxon>
        <taxon>Pentapetalae</taxon>
        <taxon>rosids</taxon>
        <taxon>malvids</taxon>
        <taxon>Malvales</taxon>
        <taxon>Malvaceae</taxon>
        <taxon>Byttnerioideae</taxon>
        <taxon>Theobroma</taxon>
    </lineage>
</organism>
<protein>
    <recommendedName>
        <fullName evidence="3">CCHC-type domain-containing protein</fullName>
    </recommendedName>
</protein>
<name>A0A061ECC2_THECC</name>
<sequence>MARIEYEGLQMVCFQCGHFGHNTEVCLTQWKVNGNTSADKGLNLDESKWGMPRECETSKFGPWMVAKKTYRKAPILKTKVGIQEQCLKQVRHAGSRFIMLEEEQNNMEVEELVPATVEPVSTVHESPKTWKKKEMEELIGVGMNGVAQAKETIQMDEDEKANTVCKRIGLPNYFRVEAIGFSRGISIFWDIENIEVDILAYSSQLFYMLIKSGNDEWLLTIVYGSPKVKERKLLWQSLKLASVLHDVAWMVVDLGSSSSQYTWCRQYDGFNFTRERLDRAVANAKWCRLYSQSELYSNLYLDDGTETPLNPSFAWKLMTLKPLEQNRLQLKSARVQPSLARVGGLVQDENGHWLFGFTYKLGYLTRYQLNSSHFIRG</sequence>
<dbReference type="PANTHER" id="PTHR35218:SF9">
    <property type="entry name" value="ENDONUCLEASE_EXONUCLEASE_PHOSPHATASE DOMAIN-CONTAINING PROTEIN"/>
    <property type="match status" value="1"/>
</dbReference>
<dbReference type="InParanoid" id="A0A061ECC2"/>
<evidence type="ECO:0000313" key="2">
    <source>
        <dbReference type="Proteomes" id="UP000026915"/>
    </source>
</evidence>
<evidence type="ECO:0008006" key="3">
    <source>
        <dbReference type="Google" id="ProtNLM"/>
    </source>
</evidence>
<dbReference type="Gramene" id="EOX99938">
    <property type="protein sequence ID" value="EOX99938"/>
    <property type="gene ID" value="TCM_008997"/>
</dbReference>
<gene>
    <name evidence="1" type="ORF">TCM_008997</name>
</gene>
<dbReference type="AlphaFoldDB" id="A0A061ECC2"/>
<dbReference type="Proteomes" id="UP000026915">
    <property type="component" value="Chromosome 2"/>
</dbReference>
<dbReference type="PANTHER" id="PTHR35218">
    <property type="entry name" value="RNASE H DOMAIN-CONTAINING PROTEIN"/>
    <property type="match status" value="1"/>
</dbReference>
<dbReference type="EMBL" id="CM001880">
    <property type="protein sequence ID" value="EOX99938.1"/>
    <property type="molecule type" value="Genomic_DNA"/>
</dbReference>
<proteinExistence type="predicted"/>
<accession>A0A061ECC2</accession>
<dbReference type="HOGENOM" id="CLU_734485_0_0_1"/>
<evidence type="ECO:0000313" key="1">
    <source>
        <dbReference type="EMBL" id="EOX99938.1"/>
    </source>
</evidence>
<keyword evidence="2" id="KW-1185">Reference proteome</keyword>